<reference evidence="1 2" key="1">
    <citation type="submission" date="2007-06" db="EMBL/GenBank/DDBJ databases">
        <title>The Genome Sequence of Coccidioides posadasii RMSCC_3488.</title>
        <authorList>
            <consortium name="Coccidioides Genome Resources Consortium"/>
            <consortium name="The Broad Institute Genome Sequencing Platform"/>
            <person name="Henn M.R."/>
            <person name="Sykes S."/>
            <person name="Young S."/>
            <person name="Jaffe D."/>
            <person name="Berlin A."/>
            <person name="Alvarez P."/>
            <person name="Butler J."/>
            <person name="Gnerre S."/>
            <person name="Grabherr M."/>
            <person name="Mauceli E."/>
            <person name="Brockman W."/>
            <person name="Kodira C."/>
            <person name="Alvarado L."/>
            <person name="Zeng Q."/>
            <person name="Crawford M."/>
            <person name="Antoine C."/>
            <person name="Devon K."/>
            <person name="Galgiani J."/>
            <person name="Orsborn K."/>
            <person name="Lewis M.L."/>
            <person name="Nusbaum C."/>
            <person name="Galagan J."/>
            <person name="Birren B."/>
        </authorList>
    </citation>
    <scope>NUCLEOTIDE SEQUENCE [LARGE SCALE GENOMIC DNA]</scope>
    <source>
        <strain evidence="1 2">RMSCC 3488</strain>
    </source>
</reference>
<proteinExistence type="predicted"/>
<evidence type="ECO:0000313" key="1">
    <source>
        <dbReference type="EMBL" id="KMM66426.1"/>
    </source>
</evidence>
<reference evidence="2" key="2">
    <citation type="journal article" date="2009" name="Genome Res.">
        <title>Comparative genomic analyses of the human fungal pathogens Coccidioides and their relatives.</title>
        <authorList>
            <person name="Sharpton T.J."/>
            <person name="Stajich J.E."/>
            <person name="Rounsley S.D."/>
            <person name="Gardner M.J."/>
            <person name="Wortman J.R."/>
            <person name="Jordar V.S."/>
            <person name="Maiti R."/>
            <person name="Kodira C.D."/>
            <person name="Neafsey D.E."/>
            <person name="Zeng Q."/>
            <person name="Hung C.-Y."/>
            <person name="McMahan C."/>
            <person name="Muszewska A."/>
            <person name="Grynberg M."/>
            <person name="Mandel M.A."/>
            <person name="Kellner E.M."/>
            <person name="Barker B.M."/>
            <person name="Galgiani J.N."/>
            <person name="Orbach M.J."/>
            <person name="Kirkland T.N."/>
            <person name="Cole G.T."/>
            <person name="Henn M.R."/>
            <person name="Birren B.W."/>
            <person name="Taylor J.W."/>
        </authorList>
    </citation>
    <scope>NUCLEOTIDE SEQUENCE [LARGE SCALE GENOMIC DNA]</scope>
    <source>
        <strain evidence="2">RMSCC 3488</strain>
    </source>
</reference>
<protein>
    <submittedName>
        <fullName evidence="1">Uncharacterized protein</fullName>
    </submittedName>
</protein>
<organism evidence="1 2">
    <name type="scientific">Coccidioides posadasii RMSCC 3488</name>
    <dbReference type="NCBI Taxonomy" id="454284"/>
    <lineage>
        <taxon>Eukaryota</taxon>
        <taxon>Fungi</taxon>
        <taxon>Dikarya</taxon>
        <taxon>Ascomycota</taxon>
        <taxon>Pezizomycotina</taxon>
        <taxon>Eurotiomycetes</taxon>
        <taxon>Eurotiomycetidae</taxon>
        <taxon>Onygenales</taxon>
        <taxon>Onygenaceae</taxon>
        <taxon>Coccidioides</taxon>
    </lineage>
</organism>
<dbReference type="VEuPathDB" id="FungiDB:CPAG_02765"/>
<sequence length="129" mass="13997">MGFSGIALTTKGNIQLRDGPPSITQRDAVAQLLTQCGGARDVKQHHEQSVINESNVFQSHDLTRRGIQRQQVSENGLQELGEQMASCNNKSGLCKYPPYAGHLVVGQLGRLDGMPCFQPLLPTTRDPAA</sequence>
<evidence type="ECO:0000313" key="2">
    <source>
        <dbReference type="Proteomes" id="UP000054567"/>
    </source>
</evidence>
<dbReference type="AlphaFoldDB" id="A0A0J6F0M2"/>
<name>A0A0J6F0M2_COCPO</name>
<dbReference type="EMBL" id="DS268109">
    <property type="protein sequence ID" value="KMM66426.1"/>
    <property type="molecule type" value="Genomic_DNA"/>
</dbReference>
<gene>
    <name evidence="1" type="ORF">CPAG_02765</name>
</gene>
<dbReference type="Proteomes" id="UP000054567">
    <property type="component" value="Unassembled WGS sequence"/>
</dbReference>
<reference evidence="2" key="3">
    <citation type="journal article" date="2010" name="Genome Res.">
        <title>Population genomic sequencing of Coccidioides fungi reveals recent hybridization and transposon control.</title>
        <authorList>
            <person name="Neafsey D.E."/>
            <person name="Barker B.M."/>
            <person name="Sharpton T.J."/>
            <person name="Stajich J.E."/>
            <person name="Park D.J."/>
            <person name="Whiston E."/>
            <person name="Hung C.-Y."/>
            <person name="McMahan C."/>
            <person name="White J."/>
            <person name="Sykes S."/>
            <person name="Heiman D."/>
            <person name="Young S."/>
            <person name="Zeng Q."/>
            <person name="Abouelleil A."/>
            <person name="Aftuck L."/>
            <person name="Bessette D."/>
            <person name="Brown A."/>
            <person name="FitzGerald M."/>
            <person name="Lui A."/>
            <person name="Macdonald J.P."/>
            <person name="Priest M."/>
            <person name="Orbach M.J."/>
            <person name="Galgiani J.N."/>
            <person name="Kirkland T.N."/>
            <person name="Cole G.T."/>
            <person name="Birren B.W."/>
            <person name="Henn M.R."/>
            <person name="Taylor J.W."/>
            <person name="Rounsley S.D."/>
        </authorList>
    </citation>
    <scope>NUCLEOTIDE SEQUENCE [LARGE SCALE GENOMIC DNA]</scope>
    <source>
        <strain evidence="2">RMSCC 3488</strain>
    </source>
</reference>
<accession>A0A0J6F0M2</accession>